<keyword evidence="2" id="KW-1133">Transmembrane helix</keyword>
<dbReference type="RefSeq" id="WP_012997426.1">
    <property type="nucleotide sequence ID" value="NC_013926.1"/>
</dbReference>
<evidence type="ECO:0000259" key="3">
    <source>
        <dbReference type="Pfam" id="PF09843"/>
    </source>
</evidence>
<keyword evidence="2" id="KW-0812">Transmembrane</keyword>
<dbReference type="AlphaFoldDB" id="D3TAX2"/>
<keyword evidence="2" id="KW-0472">Membrane</keyword>
<dbReference type="InterPro" id="IPR019204">
    <property type="entry name" value="DUF2070_membrane"/>
</dbReference>
<feature type="transmembrane region" description="Helical" evidence="2">
    <location>
        <begin position="47"/>
        <end position="66"/>
    </location>
</feature>
<name>D3TAX2_ACIB4</name>
<keyword evidence="1" id="KW-0175">Coiled coil</keyword>
<feature type="transmembrane region" description="Helical" evidence="2">
    <location>
        <begin position="78"/>
        <end position="100"/>
    </location>
</feature>
<protein>
    <recommendedName>
        <fullName evidence="3">DUF2070 domain-containing protein</fullName>
    </recommendedName>
</protein>
<dbReference type="HOGENOM" id="CLU_481131_0_0_2"/>
<evidence type="ECO:0000256" key="2">
    <source>
        <dbReference type="SAM" id="Phobius"/>
    </source>
</evidence>
<feature type="transmembrane region" description="Helical" evidence="2">
    <location>
        <begin position="155"/>
        <end position="173"/>
    </location>
</feature>
<gene>
    <name evidence="4" type="ordered locus">Aboo_1444</name>
</gene>
<dbReference type="KEGG" id="abi:Aboo_1444"/>
<organism evidence="4 5">
    <name type="scientific">Aciduliprofundum boonei (strain DSM 19572 / T469)</name>
    <dbReference type="NCBI Taxonomy" id="439481"/>
    <lineage>
        <taxon>Archaea</taxon>
        <taxon>Methanobacteriati</taxon>
        <taxon>Thermoplasmatota</taxon>
        <taxon>DHVE2 group</taxon>
        <taxon>Candidatus Aciduliprofundum</taxon>
    </lineage>
</organism>
<feature type="coiled-coil region" evidence="1">
    <location>
        <begin position="487"/>
        <end position="514"/>
    </location>
</feature>
<dbReference type="GeneID" id="8828409"/>
<proteinExistence type="predicted"/>
<feature type="transmembrane region" description="Helical" evidence="2">
    <location>
        <begin position="21"/>
        <end position="41"/>
    </location>
</feature>
<sequence length="566" mass="65068">MGQEGEKYMLSLRRHVVATPRYEITIILSIVFIIIASYLISFDIWKTILFFGLPYIIVILLDILIIRFTRIYFPSRRIITLNLVVAISAIVQIAIFQLFYPFEFSLFLAFSSATFLRTLVYYVFMRRKPGLAILTSLNYNIIYAIMLPFVGKNYILPFIVSTTIYTVIALLILKISTVQFIKEFGEDPLWFISSFVNYLSNETKENVHHINRFFESIYDKRKAPVSTLIFWKGEKPKAIFVFPYIHPGPFGNVGGSNLTKKLRDFTGMSNLLVFHTTTTHDNNVANDKDVKKIAEVIKRSLNSQKKYEKMSDIYRFKIDGFEVLTQIFGKYAFISLLPTNNIFDDVDLESGLILRNKLSNIYEDSAIVDAHNNFDEDATPLSLKNKDINRIVERMKNIKADAPIKMGYSQRLIKGDSVGPDGIKVAVFEYKNKKMGYILVDGNNIKKGFRDKVKSSVKELLDDVEIFSTDNHIVNYDILDLNPFGSKDSWEDLIKNIRDAIKDAINNIEDVKVSMHTENVEFIMARRGQLKRMSDITKDALRRVKISIPLLTLGGFFGALLSFIYL</sequence>
<evidence type="ECO:0000256" key="1">
    <source>
        <dbReference type="SAM" id="Coils"/>
    </source>
</evidence>
<dbReference type="Proteomes" id="UP000001400">
    <property type="component" value="Chromosome"/>
</dbReference>
<feature type="transmembrane region" description="Helical" evidence="2">
    <location>
        <begin position="106"/>
        <end position="124"/>
    </location>
</feature>
<accession>D3TAX2</accession>
<evidence type="ECO:0000313" key="4">
    <source>
        <dbReference type="EMBL" id="ADD09251.1"/>
    </source>
</evidence>
<keyword evidence="5" id="KW-1185">Reference proteome</keyword>
<feature type="transmembrane region" description="Helical" evidence="2">
    <location>
        <begin position="546"/>
        <end position="565"/>
    </location>
</feature>
<dbReference type="EMBL" id="CP001941">
    <property type="protein sequence ID" value="ADD09251.1"/>
    <property type="molecule type" value="Genomic_DNA"/>
</dbReference>
<evidence type="ECO:0000313" key="5">
    <source>
        <dbReference type="Proteomes" id="UP000001400"/>
    </source>
</evidence>
<reference evidence="4" key="1">
    <citation type="submission" date="2010-02" db="EMBL/GenBank/DDBJ databases">
        <title>Complete sequence of Aciduliprofundum boonei T469.</title>
        <authorList>
            <consortium name="US DOE Joint Genome Institute"/>
            <person name="Lucas S."/>
            <person name="Copeland A."/>
            <person name="Lapidus A."/>
            <person name="Cheng J.-F."/>
            <person name="Bruce D."/>
            <person name="Goodwin L."/>
            <person name="Pitluck S."/>
            <person name="Saunders E."/>
            <person name="Detter J.C."/>
            <person name="Han C."/>
            <person name="Tapia R."/>
            <person name="Land M."/>
            <person name="Hauser L."/>
            <person name="Kyrpides N."/>
            <person name="Mikhailova N."/>
            <person name="Flores G."/>
            <person name="Reysenbach A.-L."/>
            <person name="Woyke T."/>
        </authorList>
    </citation>
    <scope>NUCLEOTIDE SEQUENCE</scope>
    <source>
        <strain evidence="4">T469</strain>
    </source>
</reference>
<dbReference type="Pfam" id="PF09843">
    <property type="entry name" value="DUF2070"/>
    <property type="match status" value="1"/>
</dbReference>
<feature type="domain" description="DUF2070" evidence="3">
    <location>
        <begin position="11"/>
        <end position="553"/>
    </location>
</feature>
<feature type="transmembrane region" description="Helical" evidence="2">
    <location>
        <begin position="131"/>
        <end position="149"/>
    </location>
</feature>